<evidence type="ECO:0000313" key="2">
    <source>
        <dbReference type="Proteomes" id="UP000007800"/>
    </source>
</evidence>
<sequence>MDDFLTDKHKSSSETTTTTAAEEVCDDDYINLTKSDSLEIEGGLGGFHFGDSPMPPTGGYYLFLIPSSEEV</sequence>
<dbReference type="Proteomes" id="UP000007800">
    <property type="component" value="Unassembled WGS sequence"/>
</dbReference>
<name>C5LFU4_PERM5</name>
<dbReference type="AlphaFoldDB" id="C5LFU4"/>
<gene>
    <name evidence="1" type="ORF">Pmar_PMAR015896</name>
</gene>
<dbReference type="InParanoid" id="C5LFU4"/>
<accession>C5LFU4</accession>
<proteinExistence type="predicted"/>
<reference evidence="1 2" key="1">
    <citation type="submission" date="2008-07" db="EMBL/GenBank/DDBJ databases">
        <authorList>
            <person name="El-Sayed N."/>
            <person name="Caler E."/>
            <person name="Inman J."/>
            <person name="Amedeo P."/>
            <person name="Hass B."/>
            <person name="Wortman J."/>
        </authorList>
    </citation>
    <scope>NUCLEOTIDE SEQUENCE [LARGE SCALE GENOMIC DNA]</scope>
    <source>
        <strain evidence="2">ATCC 50983 / TXsc</strain>
    </source>
</reference>
<dbReference type="GeneID" id="9037057"/>
<organism evidence="2">
    <name type="scientific">Perkinsus marinus (strain ATCC 50983 / TXsc)</name>
    <dbReference type="NCBI Taxonomy" id="423536"/>
    <lineage>
        <taxon>Eukaryota</taxon>
        <taxon>Sar</taxon>
        <taxon>Alveolata</taxon>
        <taxon>Perkinsozoa</taxon>
        <taxon>Perkinsea</taxon>
        <taxon>Perkinsida</taxon>
        <taxon>Perkinsidae</taxon>
        <taxon>Perkinsus</taxon>
    </lineage>
</organism>
<dbReference type="RefSeq" id="XP_002772583.1">
    <property type="nucleotide sequence ID" value="XM_002772537.1"/>
</dbReference>
<keyword evidence="2" id="KW-1185">Reference proteome</keyword>
<evidence type="ECO:0000313" key="1">
    <source>
        <dbReference type="EMBL" id="EER04399.1"/>
    </source>
</evidence>
<protein>
    <submittedName>
        <fullName evidence="1">Uncharacterized protein</fullName>
    </submittedName>
</protein>
<dbReference type="EMBL" id="GG681650">
    <property type="protein sequence ID" value="EER04399.1"/>
    <property type="molecule type" value="Genomic_DNA"/>
</dbReference>